<keyword evidence="2" id="KW-1185">Reference proteome</keyword>
<proteinExistence type="predicted"/>
<dbReference type="AlphaFoldDB" id="A0A3P7LK86"/>
<reference evidence="1 2" key="1">
    <citation type="submission" date="2018-11" db="EMBL/GenBank/DDBJ databases">
        <authorList>
            <consortium name="Pathogen Informatics"/>
        </authorList>
    </citation>
    <scope>NUCLEOTIDE SEQUENCE [LARGE SCALE GENOMIC DNA]</scope>
</reference>
<dbReference type="EMBL" id="UYRU01048768">
    <property type="protein sequence ID" value="VDN10258.1"/>
    <property type="molecule type" value="Genomic_DNA"/>
</dbReference>
<evidence type="ECO:0000313" key="1">
    <source>
        <dbReference type="EMBL" id="VDN10258.1"/>
    </source>
</evidence>
<evidence type="ECO:0000313" key="2">
    <source>
        <dbReference type="Proteomes" id="UP000281553"/>
    </source>
</evidence>
<sequence>MRGAKTGNARGSDHILVHTRLMVHLSSAPQMPRTRRLDVAKLRQPNISENSSPVLRPKLTVKEVASGHHGRQASMGQLRKFSDPLTGVTMTGLADEPYGNDPSQVLQRCFLPPALKAVFAHFVLSVHQTSSVVVVMGDIHLRSYRKAHGQRETSQY</sequence>
<accession>A0A3P7LK86</accession>
<dbReference type="Proteomes" id="UP000281553">
    <property type="component" value="Unassembled WGS sequence"/>
</dbReference>
<organism evidence="1 2">
    <name type="scientific">Dibothriocephalus latus</name>
    <name type="common">Fish tapeworm</name>
    <name type="synonym">Diphyllobothrium latum</name>
    <dbReference type="NCBI Taxonomy" id="60516"/>
    <lineage>
        <taxon>Eukaryota</taxon>
        <taxon>Metazoa</taxon>
        <taxon>Spiralia</taxon>
        <taxon>Lophotrochozoa</taxon>
        <taxon>Platyhelminthes</taxon>
        <taxon>Cestoda</taxon>
        <taxon>Eucestoda</taxon>
        <taxon>Diphyllobothriidea</taxon>
        <taxon>Diphyllobothriidae</taxon>
        <taxon>Dibothriocephalus</taxon>
    </lineage>
</organism>
<gene>
    <name evidence="1" type="ORF">DILT_LOCUS6089</name>
</gene>
<protein>
    <submittedName>
        <fullName evidence="1">Uncharacterized protein</fullName>
    </submittedName>
</protein>
<name>A0A3P7LK86_DIBLA</name>